<reference evidence="1 2" key="1">
    <citation type="journal article" date="2022" name="DNA Res.">
        <title>Chromosomal-level genome assembly of the orchid tree Bauhinia variegata (Leguminosae; Cercidoideae) supports the allotetraploid origin hypothesis of Bauhinia.</title>
        <authorList>
            <person name="Zhong Y."/>
            <person name="Chen Y."/>
            <person name="Zheng D."/>
            <person name="Pang J."/>
            <person name="Liu Y."/>
            <person name="Luo S."/>
            <person name="Meng S."/>
            <person name="Qian L."/>
            <person name="Wei D."/>
            <person name="Dai S."/>
            <person name="Zhou R."/>
        </authorList>
    </citation>
    <scope>NUCLEOTIDE SEQUENCE [LARGE SCALE GENOMIC DNA]</scope>
    <source>
        <strain evidence="1">BV-YZ2020</strain>
    </source>
</reference>
<comment type="caution">
    <text evidence="1">The sequence shown here is derived from an EMBL/GenBank/DDBJ whole genome shotgun (WGS) entry which is preliminary data.</text>
</comment>
<sequence>MRGSCWLHRRTEQKFRQLVISTIKSVKIKLLLCFCIALTVVVLTSSASAFIWTNQSYALPRYSASRFVDCQNPKHSVVLLLNNGFQTLD</sequence>
<evidence type="ECO:0000313" key="1">
    <source>
        <dbReference type="EMBL" id="KAI4299341.1"/>
    </source>
</evidence>
<keyword evidence="2" id="KW-1185">Reference proteome</keyword>
<organism evidence="1 2">
    <name type="scientific">Bauhinia variegata</name>
    <name type="common">Purple orchid tree</name>
    <name type="synonym">Phanera variegata</name>
    <dbReference type="NCBI Taxonomy" id="167791"/>
    <lineage>
        <taxon>Eukaryota</taxon>
        <taxon>Viridiplantae</taxon>
        <taxon>Streptophyta</taxon>
        <taxon>Embryophyta</taxon>
        <taxon>Tracheophyta</taxon>
        <taxon>Spermatophyta</taxon>
        <taxon>Magnoliopsida</taxon>
        <taxon>eudicotyledons</taxon>
        <taxon>Gunneridae</taxon>
        <taxon>Pentapetalae</taxon>
        <taxon>rosids</taxon>
        <taxon>fabids</taxon>
        <taxon>Fabales</taxon>
        <taxon>Fabaceae</taxon>
        <taxon>Cercidoideae</taxon>
        <taxon>Cercideae</taxon>
        <taxon>Bauhiniinae</taxon>
        <taxon>Bauhinia</taxon>
    </lineage>
</organism>
<dbReference type="EMBL" id="CM039438">
    <property type="protein sequence ID" value="KAI4299341.1"/>
    <property type="molecule type" value="Genomic_DNA"/>
</dbReference>
<gene>
    <name evidence="1" type="ORF">L6164_032810</name>
</gene>
<accession>A0ACB9KPX6</accession>
<dbReference type="Proteomes" id="UP000828941">
    <property type="component" value="Chromosome 13"/>
</dbReference>
<name>A0ACB9KPX6_BAUVA</name>
<proteinExistence type="predicted"/>
<evidence type="ECO:0000313" key="2">
    <source>
        <dbReference type="Proteomes" id="UP000828941"/>
    </source>
</evidence>
<protein>
    <submittedName>
        <fullName evidence="1">Uncharacterized protein</fullName>
    </submittedName>
</protein>